<name>A0AA49GEZ0_9BACT</name>
<dbReference type="RefSeq" id="WP_308349929.1">
    <property type="nucleotide sequence ID" value="NZ_CP129971.1"/>
</dbReference>
<dbReference type="SUPFAM" id="SSF55729">
    <property type="entry name" value="Acyl-CoA N-acyltransferases (Nat)"/>
    <property type="match status" value="1"/>
</dbReference>
<dbReference type="EC" id="2.-.-.-" evidence="2"/>
<dbReference type="InterPro" id="IPR000182">
    <property type="entry name" value="GNAT_dom"/>
</dbReference>
<organism evidence="2 3">
    <name type="scientific">Marivirga salinarum</name>
    <dbReference type="NCBI Taxonomy" id="3059078"/>
    <lineage>
        <taxon>Bacteria</taxon>
        <taxon>Pseudomonadati</taxon>
        <taxon>Bacteroidota</taxon>
        <taxon>Cytophagia</taxon>
        <taxon>Cytophagales</taxon>
        <taxon>Marivirgaceae</taxon>
        <taxon>Marivirga</taxon>
    </lineage>
</organism>
<accession>A0AA49GEZ0</accession>
<dbReference type="AlphaFoldDB" id="A0AA49GEZ0"/>
<evidence type="ECO:0000313" key="3">
    <source>
        <dbReference type="Proteomes" id="UP001230496"/>
    </source>
</evidence>
<proteinExistence type="predicted"/>
<dbReference type="GO" id="GO:0016747">
    <property type="term" value="F:acyltransferase activity, transferring groups other than amino-acyl groups"/>
    <property type="evidence" value="ECO:0007669"/>
    <property type="project" value="InterPro"/>
</dbReference>
<evidence type="ECO:0000259" key="1">
    <source>
        <dbReference type="PROSITE" id="PS51186"/>
    </source>
</evidence>
<gene>
    <name evidence="2" type="ORF">QYS49_07475</name>
</gene>
<sequence>MIDLEKHYVLENPRVRLKPLMLLDVHNLSDIVTKEQGLWKYTLHDVSSKENLLSYIEEAIVNRQKGIAYPFSVFDKKLQKYAGCTRIYEIDALHKTCSIGFTWYGKKFQGTGLNKNCKYLLFEFAFEELLMERIQFRVDKQNIRSINAIKSVGCQEEGILRSNLYKPNGERRDSMILSMLKSEWRMTAKTRLEEKLCT</sequence>
<dbReference type="EMBL" id="CP129971">
    <property type="protein sequence ID" value="WKK77059.2"/>
    <property type="molecule type" value="Genomic_DNA"/>
</dbReference>
<dbReference type="Proteomes" id="UP001230496">
    <property type="component" value="Chromosome"/>
</dbReference>
<dbReference type="PANTHER" id="PTHR43610">
    <property type="entry name" value="BLL6696 PROTEIN"/>
    <property type="match status" value="1"/>
</dbReference>
<dbReference type="PROSITE" id="PS51186">
    <property type="entry name" value="GNAT"/>
    <property type="match status" value="1"/>
</dbReference>
<keyword evidence="2" id="KW-0808">Transferase</keyword>
<feature type="domain" description="N-acetyltransferase" evidence="1">
    <location>
        <begin position="15"/>
        <end position="180"/>
    </location>
</feature>
<dbReference type="Pfam" id="PF13302">
    <property type="entry name" value="Acetyltransf_3"/>
    <property type="match status" value="1"/>
</dbReference>
<reference evidence="2 3" key="1">
    <citation type="submission" date="2023-08" db="EMBL/GenBank/DDBJ databases">
        <title>Comparative genomics and taxonomic characterization of three novel marine species of genus Marivirga.</title>
        <authorList>
            <person name="Muhammad N."/>
            <person name="Kim S.-G."/>
        </authorList>
    </citation>
    <scope>NUCLEOTIDE SEQUENCE [LARGE SCALE GENOMIC DNA]</scope>
    <source>
        <strain evidence="2 3">BDSF4-3</strain>
    </source>
</reference>
<keyword evidence="3" id="KW-1185">Reference proteome</keyword>
<dbReference type="PANTHER" id="PTHR43610:SF1">
    <property type="entry name" value="N-ACETYLTRANSFERASE DOMAIN-CONTAINING PROTEIN"/>
    <property type="match status" value="1"/>
</dbReference>
<dbReference type="InterPro" id="IPR016181">
    <property type="entry name" value="Acyl_CoA_acyltransferase"/>
</dbReference>
<protein>
    <submittedName>
        <fullName evidence="2">GNAT family protein</fullName>
        <ecNumber evidence="2">2.-.-.-</ecNumber>
    </submittedName>
</protein>
<evidence type="ECO:0000313" key="2">
    <source>
        <dbReference type="EMBL" id="WKK77059.2"/>
    </source>
</evidence>
<dbReference type="Gene3D" id="3.40.630.30">
    <property type="match status" value="1"/>
</dbReference>
<dbReference type="KEGG" id="msaa:QYS49_07475"/>